<organism evidence="2 3">
    <name type="scientific">Rhizophagus irregularis</name>
    <dbReference type="NCBI Taxonomy" id="588596"/>
    <lineage>
        <taxon>Eukaryota</taxon>
        <taxon>Fungi</taxon>
        <taxon>Fungi incertae sedis</taxon>
        <taxon>Mucoromycota</taxon>
        <taxon>Glomeromycotina</taxon>
        <taxon>Glomeromycetes</taxon>
        <taxon>Glomerales</taxon>
        <taxon>Glomeraceae</taxon>
        <taxon>Rhizophagus</taxon>
    </lineage>
</organism>
<sequence length="249" mass="28890">MERKLTEYQYVCQHLTDSTLVAKNFYSYFGYTSLSDGIDALQNILKSLREKDEGEEDYRENVNHGERKTRSGNCNNLLNSLNKVTNNLEENEDDNDEAKSSTLLSKEDWKMDDINLSNNLKGIGIIKRGHFNFSDTDCTSQISDEHWDEVIIPFLSKHKLKNAFSTEDDEKTLINMFGEEKKRMLLKPGNLKLVYSLTDTEEDTTKVLKIVNRIRLVQYLKEFSDCQTLTSLEKQWPISLPSDILDKRL</sequence>
<protein>
    <submittedName>
        <fullName evidence="2">Uncharacterized protein</fullName>
    </submittedName>
</protein>
<evidence type="ECO:0000313" key="3">
    <source>
        <dbReference type="Proteomes" id="UP000234323"/>
    </source>
</evidence>
<reference evidence="2 3" key="1">
    <citation type="submission" date="2015-10" db="EMBL/GenBank/DDBJ databases">
        <title>Genome analyses suggest a sexual origin of heterokaryosis in a supposedly ancient asexual fungus.</title>
        <authorList>
            <person name="Ropars J."/>
            <person name="Sedzielewska K."/>
            <person name="Noel J."/>
            <person name="Charron P."/>
            <person name="Farinelli L."/>
            <person name="Marton T."/>
            <person name="Kruger M."/>
            <person name="Pelin A."/>
            <person name="Brachmann A."/>
            <person name="Corradi N."/>
        </authorList>
    </citation>
    <scope>NUCLEOTIDE SEQUENCE [LARGE SCALE GENOMIC DNA]</scope>
    <source>
        <strain evidence="2 3">A4</strain>
    </source>
</reference>
<feature type="compositionally biased region" description="Basic and acidic residues" evidence="1">
    <location>
        <begin position="59"/>
        <end position="69"/>
    </location>
</feature>
<dbReference type="VEuPathDB" id="FungiDB:RhiirFUN_005441"/>
<accession>A0A2I1HHF7</accession>
<dbReference type="AlphaFoldDB" id="A0A2I1HHF7"/>
<keyword evidence="3" id="KW-1185">Reference proteome</keyword>
<evidence type="ECO:0000313" key="2">
    <source>
        <dbReference type="EMBL" id="PKY58312.1"/>
    </source>
</evidence>
<dbReference type="Proteomes" id="UP000234323">
    <property type="component" value="Unassembled WGS sequence"/>
</dbReference>
<evidence type="ECO:0000256" key="1">
    <source>
        <dbReference type="SAM" id="MobiDB-lite"/>
    </source>
</evidence>
<gene>
    <name evidence="2" type="ORF">RhiirA4_480120</name>
</gene>
<feature type="region of interest" description="Disordered" evidence="1">
    <location>
        <begin position="52"/>
        <end position="73"/>
    </location>
</feature>
<dbReference type="VEuPathDB" id="FungiDB:RhiirA1_480974"/>
<name>A0A2I1HHF7_9GLOM</name>
<dbReference type="EMBL" id="LLXI01002950">
    <property type="protein sequence ID" value="PKY58312.1"/>
    <property type="molecule type" value="Genomic_DNA"/>
</dbReference>
<comment type="caution">
    <text evidence="2">The sequence shown here is derived from an EMBL/GenBank/DDBJ whole genome shotgun (WGS) entry which is preliminary data.</text>
</comment>
<proteinExistence type="predicted"/>